<dbReference type="AlphaFoldDB" id="A0A329SZF9"/>
<gene>
    <name evidence="1" type="ORF">PC110_g1842</name>
</gene>
<dbReference type="VEuPathDB" id="FungiDB:PC110_g1842"/>
<dbReference type="PANTHER" id="PTHR40866">
    <property type="entry name" value="BED-TYPE DOMAIN-CONTAINING PROTEIN"/>
    <property type="match status" value="1"/>
</dbReference>
<sequence>MGGDKAAMDDDGVLVEAFSDTDYAADKSDRKSVSGGVLMTTAEMLGIVELLKEIDVPMKSAAAMHVDNQVAIAQIEGEDTAGRAKHIDVRFKFVKDFAKKKVLEVTFQVLRAHSTKRVAQRNKVIENTQKSSSELISDEWQVYAKMIIFAIVAHISGRRNNLLCSVALSVVIKACAQAVCESPVKFAVCVMKKTDTQPQAQVGLQANRLSVNDEALKIVDLLREAGANTKILLKFIVDNSDSNRTLRNVQNQIRNLKKCELGVTTRSHRVKKGLLNFCAVPGNTGRIFVNSSNEKRIATCITLQTKHIVDILTDSRETPACAVNTGYTNLHKHLTKCIGKDYDAKYASAVKARRNGLGFEVIEYVSERDLSVFKWIVGVLMRNMPLSEVDNPLTRELAGISSSDHVSSRSLSTYIKYLVPLVEALVEKIPPLPFGVMLDGWTTKSTHYVAVPEDQSRAVE</sequence>
<dbReference type="OrthoDB" id="98114at2759"/>
<dbReference type="PANTHER" id="PTHR40866:SF1">
    <property type="entry name" value="BED-TYPE DOMAIN-CONTAINING PROTEIN"/>
    <property type="match status" value="1"/>
</dbReference>
<evidence type="ECO:0000313" key="2">
    <source>
        <dbReference type="Proteomes" id="UP000251314"/>
    </source>
</evidence>
<accession>A0A329SZF9</accession>
<evidence type="ECO:0000313" key="1">
    <source>
        <dbReference type="EMBL" id="RAW41965.1"/>
    </source>
</evidence>
<keyword evidence="2" id="KW-1185">Reference proteome</keyword>
<name>A0A329SZF9_9STRA</name>
<proteinExistence type="predicted"/>
<dbReference type="CDD" id="cd09272">
    <property type="entry name" value="RNase_HI_RT_Ty1"/>
    <property type="match status" value="1"/>
</dbReference>
<dbReference type="EMBL" id="MJFZ01000022">
    <property type="protein sequence ID" value="RAW41965.1"/>
    <property type="molecule type" value="Genomic_DNA"/>
</dbReference>
<dbReference type="Proteomes" id="UP000251314">
    <property type="component" value="Unassembled WGS sequence"/>
</dbReference>
<organism evidence="1 2">
    <name type="scientific">Phytophthora cactorum</name>
    <dbReference type="NCBI Taxonomy" id="29920"/>
    <lineage>
        <taxon>Eukaryota</taxon>
        <taxon>Sar</taxon>
        <taxon>Stramenopiles</taxon>
        <taxon>Oomycota</taxon>
        <taxon>Peronosporomycetes</taxon>
        <taxon>Peronosporales</taxon>
        <taxon>Peronosporaceae</taxon>
        <taxon>Phytophthora</taxon>
    </lineage>
</organism>
<protein>
    <submittedName>
        <fullName evidence="1">Uncharacterized protein</fullName>
    </submittedName>
</protein>
<comment type="caution">
    <text evidence="1">The sequence shown here is derived from an EMBL/GenBank/DDBJ whole genome shotgun (WGS) entry which is preliminary data.</text>
</comment>
<reference evidence="1 2" key="1">
    <citation type="submission" date="2018-01" db="EMBL/GenBank/DDBJ databases">
        <title>Draft genome of the strawberry crown rot pathogen Phytophthora cactorum.</title>
        <authorList>
            <person name="Armitage A.D."/>
            <person name="Lysoe E."/>
            <person name="Nellist C.F."/>
            <person name="Harrison R.J."/>
            <person name="Brurberg M.B."/>
        </authorList>
    </citation>
    <scope>NUCLEOTIDE SEQUENCE [LARGE SCALE GENOMIC DNA]</scope>
    <source>
        <strain evidence="1 2">10300</strain>
    </source>
</reference>